<evidence type="ECO:0000256" key="1">
    <source>
        <dbReference type="ARBA" id="ARBA00004245"/>
    </source>
</evidence>
<dbReference type="InterPro" id="IPR036961">
    <property type="entry name" value="Kinesin_motor_dom_sf"/>
</dbReference>
<sequence>MILLQEAETHKNDHLRQKREQKTQSHGSKQFAYDIAFGEESSQKGVYDKTTRPLVEDVLGGFNATVFAYGATGAGKTFTMVGTVDQPGIMVRALNDLFTAMDTSQQDKFK</sequence>
<evidence type="ECO:0000256" key="6">
    <source>
        <dbReference type="ARBA" id="ARBA00023175"/>
    </source>
</evidence>
<dbReference type="PANTHER" id="PTHR47968:SF13">
    <property type="entry name" value="KINESIN-LIKE PROTEIN KIF19 ISOFORM X1"/>
    <property type="match status" value="1"/>
</dbReference>
<proteinExistence type="inferred from homology"/>
<keyword evidence="4 8" id="KW-0067">ATP-binding</keyword>
<feature type="binding site" evidence="8">
    <location>
        <begin position="70"/>
        <end position="77"/>
    </location>
    <ligand>
        <name>ATP</name>
        <dbReference type="ChEBI" id="CHEBI:30616"/>
    </ligand>
</feature>
<evidence type="ECO:0000313" key="11">
    <source>
        <dbReference type="EMBL" id="CAL4188987.1"/>
    </source>
</evidence>
<dbReference type="InterPro" id="IPR027640">
    <property type="entry name" value="Kinesin-like_fam"/>
</dbReference>
<keyword evidence="7" id="KW-0963">Cytoplasm</keyword>
<keyword evidence="3 8" id="KW-0547">Nucleotide-binding</keyword>
<reference evidence="11 12" key="1">
    <citation type="submission" date="2024-05" db="EMBL/GenBank/DDBJ databases">
        <authorList>
            <person name="Wallberg A."/>
        </authorList>
    </citation>
    <scope>NUCLEOTIDE SEQUENCE [LARGE SCALE GENOMIC DNA]</scope>
</reference>
<evidence type="ECO:0000256" key="7">
    <source>
        <dbReference type="ARBA" id="ARBA00023212"/>
    </source>
</evidence>
<dbReference type="InterPro" id="IPR001752">
    <property type="entry name" value="Kinesin_motor_dom"/>
</dbReference>
<comment type="caution">
    <text evidence="11">The sequence shown here is derived from an EMBL/GenBank/DDBJ whole genome shotgun (WGS) entry which is preliminary data.</text>
</comment>
<name>A0AAV2SG61_MEGNR</name>
<protein>
    <recommendedName>
        <fullName evidence="10">Kinesin motor domain-containing protein</fullName>
    </recommendedName>
</protein>
<gene>
    <name evidence="11" type="ORF">MNOR_LOCUS36352</name>
</gene>
<dbReference type="GO" id="GO:0005524">
    <property type="term" value="F:ATP binding"/>
    <property type="evidence" value="ECO:0007669"/>
    <property type="project" value="UniProtKB-UniRule"/>
</dbReference>
<evidence type="ECO:0000256" key="2">
    <source>
        <dbReference type="ARBA" id="ARBA00022701"/>
    </source>
</evidence>
<dbReference type="SUPFAM" id="SSF52540">
    <property type="entry name" value="P-loop containing nucleoside triphosphate hydrolases"/>
    <property type="match status" value="1"/>
</dbReference>
<dbReference type="Proteomes" id="UP001497623">
    <property type="component" value="Unassembled WGS sequence"/>
</dbReference>
<feature type="domain" description="Kinesin motor" evidence="10">
    <location>
        <begin position="1"/>
        <end position="110"/>
    </location>
</feature>
<feature type="region of interest" description="Disordered" evidence="9">
    <location>
        <begin position="6"/>
        <end position="28"/>
    </location>
</feature>
<keyword evidence="12" id="KW-1185">Reference proteome</keyword>
<evidence type="ECO:0000259" key="10">
    <source>
        <dbReference type="PROSITE" id="PS50067"/>
    </source>
</evidence>
<dbReference type="GO" id="GO:0003777">
    <property type="term" value="F:microtubule motor activity"/>
    <property type="evidence" value="ECO:0007669"/>
    <property type="project" value="InterPro"/>
</dbReference>
<dbReference type="AlphaFoldDB" id="A0AAV2SG61"/>
<comment type="subcellular location">
    <subcellularLocation>
        <location evidence="1">Cytoplasm</location>
        <location evidence="1">Cytoskeleton</location>
    </subcellularLocation>
</comment>
<accession>A0AAV2SG61</accession>
<comment type="similarity">
    <text evidence="8">Belongs to the TRAFAC class myosin-kinesin ATPase superfamily. Kinesin family.</text>
</comment>
<dbReference type="EMBL" id="CAXKWB010065689">
    <property type="protein sequence ID" value="CAL4188987.1"/>
    <property type="molecule type" value="Genomic_DNA"/>
</dbReference>
<evidence type="ECO:0000256" key="4">
    <source>
        <dbReference type="ARBA" id="ARBA00022840"/>
    </source>
</evidence>
<dbReference type="InterPro" id="IPR027417">
    <property type="entry name" value="P-loop_NTPase"/>
</dbReference>
<feature type="non-terminal residue" evidence="11">
    <location>
        <position position="110"/>
    </location>
</feature>
<evidence type="ECO:0000313" key="12">
    <source>
        <dbReference type="Proteomes" id="UP001497623"/>
    </source>
</evidence>
<evidence type="ECO:0000256" key="5">
    <source>
        <dbReference type="ARBA" id="ARBA00023054"/>
    </source>
</evidence>
<dbReference type="GO" id="GO:0008017">
    <property type="term" value="F:microtubule binding"/>
    <property type="evidence" value="ECO:0007669"/>
    <property type="project" value="InterPro"/>
</dbReference>
<dbReference type="Pfam" id="PF00225">
    <property type="entry name" value="Kinesin"/>
    <property type="match status" value="1"/>
</dbReference>
<keyword evidence="5" id="KW-0175">Coiled coil</keyword>
<evidence type="ECO:0000256" key="9">
    <source>
        <dbReference type="SAM" id="MobiDB-lite"/>
    </source>
</evidence>
<evidence type="ECO:0000256" key="3">
    <source>
        <dbReference type="ARBA" id="ARBA00022741"/>
    </source>
</evidence>
<dbReference type="PANTHER" id="PTHR47968">
    <property type="entry name" value="CENTROMERE PROTEIN E"/>
    <property type="match status" value="1"/>
</dbReference>
<keyword evidence="7" id="KW-0206">Cytoskeleton</keyword>
<feature type="compositionally biased region" description="Basic and acidic residues" evidence="9">
    <location>
        <begin position="7"/>
        <end position="23"/>
    </location>
</feature>
<keyword evidence="2" id="KW-0493">Microtubule</keyword>
<organism evidence="11 12">
    <name type="scientific">Meganyctiphanes norvegica</name>
    <name type="common">Northern krill</name>
    <name type="synonym">Thysanopoda norvegica</name>
    <dbReference type="NCBI Taxonomy" id="48144"/>
    <lineage>
        <taxon>Eukaryota</taxon>
        <taxon>Metazoa</taxon>
        <taxon>Ecdysozoa</taxon>
        <taxon>Arthropoda</taxon>
        <taxon>Crustacea</taxon>
        <taxon>Multicrustacea</taxon>
        <taxon>Malacostraca</taxon>
        <taxon>Eumalacostraca</taxon>
        <taxon>Eucarida</taxon>
        <taxon>Euphausiacea</taxon>
        <taxon>Euphausiidae</taxon>
        <taxon>Meganyctiphanes</taxon>
    </lineage>
</organism>
<keyword evidence="6 8" id="KW-0505">Motor protein</keyword>
<evidence type="ECO:0000256" key="8">
    <source>
        <dbReference type="PROSITE-ProRule" id="PRU00283"/>
    </source>
</evidence>
<dbReference type="PROSITE" id="PS50067">
    <property type="entry name" value="KINESIN_MOTOR_2"/>
    <property type="match status" value="1"/>
</dbReference>
<dbReference type="GO" id="GO:0005874">
    <property type="term" value="C:microtubule"/>
    <property type="evidence" value="ECO:0007669"/>
    <property type="project" value="UniProtKB-KW"/>
</dbReference>
<dbReference type="GO" id="GO:0007018">
    <property type="term" value="P:microtubule-based movement"/>
    <property type="evidence" value="ECO:0007669"/>
    <property type="project" value="InterPro"/>
</dbReference>
<dbReference type="Gene3D" id="3.40.850.10">
    <property type="entry name" value="Kinesin motor domain"/>
    <property type="match status" value="1"/>
</dbReference>